<sequence>MILTAFSRALAQSGDPRFRKVLFLGIGLTFLLLAAIYAIVFYVVGWLVGDSVTLPLIGTVTWVDSLLGWGSLVLMMGMSVFLMIPVAAAISSMFLDQVAEAVEEVHYPELPHVEPVPLIDGFIDGLGMLGVLIVANILALVLYLVFAPLAPLIFYLMNGYLLGREYFTLVAMRRIGRANAKAARGRHMATIWATGTLMALPLSIPILNLIIPIYGAATFTHVYHALAQKDPRLLSA</sequence>
<keyword evidence="4 5" id="KW-0472">Membrane</keyword>
<evidence type="ECO:0000256" key="2">
    <source>
        <dbReference type="ARBA" id="ARBA00022692"/>
    </source>
</evidence>
<evidence type="ECO:0000256" key="3">
    <source>
        <dbReference type="ARBA" id="ARBA00022989"/>
    </source>
</evidence>
<keyword evidence="7" id="KW-1185">Reference proteome</keyword>
<dbReference type="InterPro" id="IPR059112">
    <property type="entry name" value="CysZ/EI24"/>
</dbReference>
<feature type="transmembrane region" description="Helical" evidence="5">
    <location>
        <begin position="126"/>
        <end position="146"/>
    </location>
</feature>
<evidence type="ECO:0000256" key="1">
    <source>
        <dbReference type="ARBA" id="ARBA00004141"/>
    </source>
</evidence>
<accession>A0A225NIB0</accession>
<proteinExistence type="predicted"/>
<comment type="caution">
    <text evidence="6">The sequence shown here is derived from an EMBL/GenBank/DDBJ whole genome shotgun (WGS) entry which is preliminary data.</text>
</comment>
<dbReference type="EMBL" id="AQQR01000025">
    <property type="protein sequence ID" value="OWU67859.1"/>
    <property type="molecule type" value="Genomic_DNA"/>
</dbReference>
<dbReference type="OrthoDB" id="5421146at2"/>
<evidence type="ECO:0000256" key="5">
    <source>
        <dbReference type="SAM" id="Phobius"/>
    </source>
</evidence>
<feature type="transmembrane region" description="Helical" evidence="5">
    <location>
        <begin position="21"/>
        <end position="48"/>
    </location>
</feature>
<dbReference type="RefSeq" id="WP_088652673.1">
    <property type="nucleotide sequence ID" value="NZ_AQQR01000025.1"/>
</dbReference>
<evidence type="ECO:0000313" key="6">
    <source>
        <dbReference type="EMBL" id="OWU67859.1"/>
    </source>
</evidence>
<feature type="transmembrane region" description="Helical" evidence="5">
    <location>
        <begin position="152"/>
        <end position="171"/>
    </location>
</feature>
<comment type="subcellular location">
    <subcellularLocation>
        <location evidence="1">Membrane</location>
        <topology evidence="1">Multi-pass membrane protein</topology>
    </subcellularLocation>
</comment>
<organism evidence="6 7">
    <name type="scientific">Marinibacterium profundimaris</name>
    <dbReference type="NCBI Taxonomy" id="1679460"/>
    <lineage>
        <taxon>Bacteria</taxon>
        <taxon>Pseudomonadati</taxon>
        <taxon>Pseudomonadota</taxon>
        <taxon>Alphaproteobacteria</taxon>
        <taxon>Rhodobacterales</taxon>
        <taxon>Paracoccaceae</taxon>
        <taxon>Marinibacterium</taxon>
    </lineage>
</organism>
<dbReference type="AlphaFoldDB" id="A0A225NIB0"/>
<gene>
    <name evidence="6" type="ORF">ATO3_25255</name>
</gene>
<evidence type="ECO:0000313" key="7">
    <source>
        <dbReference type="Proteomes" id="UP000215377"/>
    </source>
</evidence>
<keyword evidence="2 5" id="KW-0812">Transmembrane</keyword>
<keyword evidence="3 5" id="KW-1133">Transmembrane helix</keyword>
<dbReference type="Proteomes" id="UP000215377">
    <property type="component" value="Unassembled WGS sequence"/>
</dbReference>
<dbReference type="Pfam" id="PF07264">
    <property type="entry name" value="EI24"/>
    <property type="match status" value="1"/>
</dbReference>
<feature type="transmembrane region" description="Helical" evidence="5">
    <location>
        <begin position="191"/>
        <end position="214"/>
    </location>
</feature>
<evidence type="ECO:0000256" key="4">
    <source>
        <dbReference type="ARBA" id="ARBA00023136"/>
    </source>
</evidence>
<reference evidence="6 7" key="1">
    <citation type="submission" date="2013-04" db="EMBL/GenBank/DDBJ databases">
        <title>Oceanicola sp. 22II1-22F33 Genome Sequencing.</title>
        <authorList>
            <person name="Lai Q."/>
            <person name="Li G."/>
            <person name="Shao Z."/>
        </authorList>
    </citation>
    <scope>NUCLEOTIDE SEQUENCE [LARGE SCALE GENOMIC DNA]</scope>
    <source>
        <strain evidence="6 7">22II1-22F33</strain>
    </source>
</reference>
<protein>
    <submittedName>
        <fullName evidence="6">Membrane protein</fullName>
    </submittedName>
</protein>
<feature type="transmembrane region" description="Helical" evidence="5">
    <location>
        <begin position="68"/>
        <end position="90"/>
    </location>
</feature>
<name>A0A225NIB0_9RHOB</name>